<reference evidence="11 12" key="1">
    <citation type="submission" date="2016-04" db="EMBL/GenBank/DDBJ databases">
        <title>Evolutionary innovation and constraint leading to complex multicellularity in the Ascomycota.</title>
        <authorList>
            <person name="Cisse O."/>
            <person name="Nguyen A."/>
            <person name="Hewitt D.A."/>
            <person name="Jedd G."/>
            <person name="Stajich J.E."/>
        </authorList>
    </citation>
    <scope>NUCLEOTIDE SEQUENCE [LARGE SCALE GENOMIC DNA]</scope>
    <source>
        <strain evidence="11 12">DAH-3</strain>
    </source>
</reference>
<evidence type="ECO:0000256" key="10">
    <source>
        <dbReference type="SAM" id="MobiDB-lite"/>
    </source>
</evidence>
<evidence type="ECO:0000256" key="1">
    <source>
        <dbReference type="ARBA" id="ARBA00004514"/>
    </source>
</evidence>
<accession>A0A1U7LHJ7</accession>
<keyword evidence="3" id="KW-0963">Cytoplasm</keyword>
<comment type="subunit">
    <text evidence="8">Component of the translation initiation factor 2B (eIF2B) complex which is a heterodecamer of two sets of five different subunits: alpha, beta, gamma, delta and epsilon. Subunits alpha, beta and delta comprise a regulatory subcomplex and subunits epsilon and gamma comprise a catalytic subcomplex. Within the complex, the hexameric regulatory complex resides at the center, with the two heterodimeric catalytic subcomplexes bound on opposite sides.</text>
</comment>
<dbReference type="OrthoDB" id="10254737at2759"/>
<dbReference type="GO" id="GO:0005851">
    <property type="term" value="C:eukaryotic translation initiation factor 2B complex"/>
    <property type="evidence" value="ECO:0007669"/>
    <property type="project" value="EnsemblFungi"/>
</dbReference>
<evidence type="ECO:0000256" key="3">
    <source>
        <dbReference type="ARBA" id="ARBA00022490"/>
    </source>
</evidence>
<dbReference type="PANTHER" id="PTHR10233:SF14">
    <property type="entry name" value="TRANSLATION INITIATION FACTOR EIF-2B SUBUNIT DELTA"/>
    <property type="match status" value="1"/>
</dbReference>
<dbReference type="GO" id="GO:0005829">
    <property type="term" value="C:cytosol"/>
    <property type="evidence" value="ECO:0007669"/>
    <property type="project" value="UniProtKB-SubCell"/>
</dbReference>
<proteinExistence type="inferred from homology"/>
<keyword evidence="12" id="KW-1185">Reference proteome</keyword>
<dbReference type="EMBL" id="LXFE01004020">
    <property type="protein sequence ID" value="OLL22022.1"/>
    <property type="molecule type" value="Genomic_DNA"/>
</dbReference>
<sequence>MIPSSLPQTHTPSSEIQQPSQKFKVQKPEATNLPAKDIQVGKKADKKARRAAKIQADGKQADRAVTEPLNKQATAKITEQSSRKTPAQIKIVPETIVENKTISLFHHLESNRRVNTTVGIKDVHPSIIQLAVRFSKHVILGSTNRCVAMLHAFKQVIADYQTPSGTTLTRHLTTYINTQINFLVSARPLSVSMGNSIRWLKVEISVLSIDLNDDKAKEGLIEKIVYFVHERITMAYSLIDSRMTEKLSHHDVILVFGYSSLLSRLLISAHKNVAFRIVVVDSRPWFTGKTFVRELSDCGIESSYCLISGIGYVMKDVTKVLLGAHAMLSNGGLYSTVGTALIAMTAKDFDIPVIVCCESLKFSHRIQLDSFVFNELGCPEAVAAETDWRDVKGLKMLNLLYDVTPSSLISMVVTEQGCLPPSSVPALMRECKLE</sequence>
<feature type="compositionally biased region" description="Polar residues" evidence="10">
    <location>
        <begin position="1"/>
        <end position="23"/>
    </location>
</feature>
<evidence type="ECO:0000256" key="8">
    <source>
        <dbReference type="ARBA" id="ARBA00046432"/>
    </source>
</evidence>
<dbReference type="InterPro" id="IPR000649">
    <property type="entry name" value="IF-2B-related"/>
</dbReference>
<dbReference type="GO" id="GO:0006446">
    <property type="term" value="P:regulation of translational initiation"/>
    <property type="evidence" value="ECO:0007669"/>
    <property type="project" value="EnsemblFungi"/>
</dbReference>
<gene>
    <name evidence="11" type="ORF">NEOLI_004736</name>
</gene>
<feature type="region of interest" description="Disordered" evidence="10">
    <location>
        <begin position="1"/>
        <end position="62"/>
    </location>
</feature>
<evidence type="ECO:0000256" key="9">
    <source>
        <dbReference type="RuleBase" id="RU003814"/>
    </source>
</evidence>
<dbReference type="PANTHER" id="PTHR10233">
    <property type="entry name" value="TRANSLATION INITIATION FACTOR EIF-2B"/>
    <property type="match status" value="1"/>
</dbReference>
<evidence type="ECO:0000256" key="2">
    <source>
        <dbReference type="ARBA" id="ARBA00007251"/>
    </source>
</evidence>
<organism evidence="11 12">
    <name type="scientific">Neolecta irregularis (strain DAH-3)</name>
    <dbReference type="NCBI Taxonomy" id="1198029"/>
    <lineage>
        <taxon>Eukaryota</taxon>
        <taxon>Fungi</taxon>
        <taxon>Dikarya</taxon>
        <taxon>Ascomycota</taxon>
        <taxon>Taphrinomycotina</taxon>
        <taxon>Neolectales</taxon>
        <taxon>Neolectaceae</taxon>
        <taxon>Neolecta</taxon>
    </lineage>
</organism>
<evidence type="ECO:0000256" key="4">
    <source>
        <dbReference type="ARBA" id="ARBA00022540"/>
    </source>
</evidence>
<dbReference type="GO" id="GO:0002183">
    <property type="term" value="P:cytoplasmic translational initiation"/>
    <property type="evidence" value="ECO:0007669"/>
    <property type="project" value="EnsemblFungi"/>
</dbReference>
<dbReference type="OMA" id="MRDYVIC"/>
<keyword evidence="4 11" id="KW-0396">Initiation factor</keyword>
<name>A0A1U7LHJ7_NEOID</name>
<comment type="subcellular location">
    <subcellularLocation>
        <location evidence="1">Cytoplasm</location>
        <location evidence="1">Cytosol</location>
    </subcellularLocation>
</comment>
<evidence type="ECO:0000256" key="7">
    <source>
        <dbReference type="ARBA" id="ARBA00044356"/>
    </source>
</evidence>
<dbReference type="InterPro" id="IPR042529">
    <property type="entry name" value="IF_2B-like_C"/>
</dbReference>
<comment type="caution">
    <text evidence="11">The sequence shown here is derived from an EMBL/GenBank/DDBJ whole genome shotgun (WGS) entry which is preliminary data.</text>
</comment>
<evidence type="ECO:0000256" key="5">
    <source>
        <dbReference type="ARBA" id="ARBA00022917"/>
    </source>
</evidence>
<dbReference type="Proteomes" id="UP000186594">
    <property type="component" value="Unassembled WGS sequence"/>
</dbReference>
<dbReference type="InterPro" id="IPR037171">
    <property type="entry name" value="NagB/RpiA_transferase-like"/>
</dbReference>
<dbReference type="Pfam" id="PF01008">
    <property type="entry name" value="IF-2B"/>
    <property type="match status" value="1"/>
</dbReference>
<evidence type="ECO:0000256" key="6">
    <source>
        <dbReference type="ARBA" id="ARBA00044147"/>
    </source>
</evidence>
<dbReference type="AlphaFoldDB" id="A0A1U7LHJ7"/>
<dbReference type="Gene3D" id="3.40.50.10470">
    <property type="entry name" value="Translation initiation factor eif-2b, domain 2"/>
    <property type="match status" value="1"/>
</dbReference>
<dbReference type="GO" id="GO:0003743">
    <property type="term" value="F:translation initiation factor activity"/>
    <property type="evidence" value="ECO:0007669"/>
    <property type="project" value="UniProtKB-KW"/>
</dbReference>
<dbReference type="SUPFAM" id="SSF100950">
    <property type="entry name" value="NagB/RpiA/CoA transferase-like"/>
    <property type="match status" value="1"/>
</dbReference>
<keyword evidence="5" id="KW-0648">Protein biosynthesis</keyword>
<evidence type="ECO:0000313" key="11">
    <source>
        <dbReference type="EMBL" id="OLL22022.1"/>
    </source>
</evidence>
<protein>
    <recommendedName>
        <fullName evidence="6">Translation initiation factor eIF2B subunit delta</fullName>
    </recommendedName>
    <alternativeName>
        <fullName evidence="7">eIF2B GDP-GTP exchange factor subunit delta</fullName>
    </alternativeName>
</protein>
<evidence type="ECO:0000313" key="12">
    <source>
        <dbReference type="Proteomes" id="UP000186594"/>
    </source>
</evidence>
<dbReference type="GO" id="GO:0005085">
    <property type="term" value="F:guanyl-nucleotide exchange factor activity"/>
    <property type="evidence" value="ECO:0007669"/>
    <property type="project" value="EnsemblFungi"/>
</dbReference>
<dbReference type="STRING" id="1198029.A0A1U7LHJ7"/>
<comment type="similarity">
    <text evidence="2 9">Belongs to the eIF-2B alpha/beta/delta subunits family.</text>
</comment>